<reference evidence="1 2" key="1">
    <citation type="submission" date="2015-03" db="EMBL/GenBank/DDBJ databases">
        <authorList>
            <person name="Murphy D."/>
        </authorList>
    </citation>
    <scope>NUCLEOTIDE SEQUENCE [LARGE SCALE GENOMIC DNA]</scope>
    <source>
        <strain evidence="1 2">PAP088</strain>
    </source>
</reference>
<proteinExistence type="predicted"/>
<sequence length="528" mass="59360">MSVWDERTRWDTVWLDLDKVHDITGLSTRTIYQYTSSATNDFPAPGRTEGGRNLWAGSRIFRWTLEHRPRRYHSSIPRLLPRIPDPNPARFERAERLTLPDLGRFAVHIWQPSDTGGPIAIAYPDRQARFHPDDAPQIAEDLLRQLPGSIEALAVPNGEATSTTYDPDRHRETAPLIVVAERNTVYQHDPVGRRRGGWRAARYSWFDLANLLRTDVPWWSPLLNELDAMLNWRPGAPAVPITPYAAELDTDNLAALAGAHSSPQVREVAAKLVDRTLLRLGGRQQLHDNNHVTPGLVHAAVNSLDITAPVPVLTPSEAALLLHHRADKHRAQQGIRVINRGDHWAFMPVLTHAMRFRRNPKHPMAYHWASGLIDVPEEFRTELGFWYVAEYIGSQSTAVRWMTHPSDPDTWAIEDEEGVIYASVGTHTPGATGHAVRAEIELEAAFFEDSTGNIWPIPATGYDYYRTGYPGAGPQRLTETLTLLRADARSDVHEPPSNFNPDTALHELICEQPSPLTITTEMLAAHPY</sequence>
<dbReference type="Proteomes" id="UP000045782">
    <property type="component" value="Unassembled WGS sequence"/>
</dbReference>
<dbReference type="EMBL" id="CSWP01000009">
    <property type="protein sequence ID" value="CPV66222.1"/>
    <property type="molecule type" value="Genomic_DNA"/>
</dbReference>
<organism evidence="1 2">
    <name type="scientific">Mycobacteroides abscessus</name>
    <dbReference type="NCBI Taxonomy" id="36809"/>
    <lineage>
        <taxon>Bacteria</taxon>
        <taxon>Bacillati</taxon>
        <taxon>Actinomycetota</taxon>
        <taxon>Actinomycetes</taxon>
        <taxon>Mycobacteriales</taxon>
        <taxon>Mycobacteriaceae</taxon>
        <taxon>Mycobacteroides</taxon>
    </lineage>
</organism>
<accession>A0A0U0ZSP7</accession>
<gene>
    <name evidence="1" type="ORF">ERS075579_03961</name>
</gene>
<name>A0A0U0ZSP7_9MYCO</name>
<evidence type="ECO:0000313" key="2">
    <source>
        <dbReference type="Proteomes" id="UP000045782"/>
    </source>
</evidence>
<dbReference type="AlphaFoldDB" id="A0A0U0ZSP7"/>
<protein>
    <submittedName>
        <fullName evidence="1">Uncharacterized protein</fullName>
    </submittedName>
</protein>
<evidence type="ECO:0000313" key="1">
    <source>
        <dbReference type="EMBL" id="CPV66222.1"/>
    </source>
</evidence>
<dbReference type="RefSeq" id="WP_052619000.1">
    <property type="nucleotide sequence ID" value="NZ_CSWP01000009.1"/>
</dbReference>